<dbReference type="EMBL" id="KV441563">
    <property type="protein sequence ID" value="OAF98979.1"/>
    <property type="molecule type" value="Genomic_DNA"/>
</dbReference>
<dbReference type="GeneID" id="28769592"/>
<gene>
    <name evidence="2" type="ORF">CC84DRAFT_413499</name>
</gene>
<reference evidence="2 3" key="1">
    <citation type="submission" date="2016-05" db="EMBL/GenBank/DDBJ databases">
        <title>Comparative analysis of secretome profiles of manganese(II)-oxidizing ascomycete fungi.</title>
        <authorList>
            <consortium name="DOE Joint Genome Institute"/>
            <person name="Zeiner C.A."/>
            <person name="Purvine S.O."/>
            <person name="Zink E.M."/>
            <person name="Wu S."/>
            <person name="Pasa-Tolic L."/>
            <person name="Chaput D.L."/>
            <person name="Haridas S."/>
            <person name="Grigoriev I.V."/>
            <person name="Santelli C.M."/>
            <person name="Hansel C.M."/>
        </authorList>
    </citation>
    <scope>NUCLEOTIDE SEQUENCE [LARGE SCALE GENOMIC DNA]</scope>
    <source>
        <strain evidence="2 3">AP3s5-JAC2a</strain>
    </source>
</reference>
<evidence type="ECO:0000313" key="2">
    <source>
        <dbReference type="EMBL" id="OAF98979.1"/>
    </source>
</evidence>
<evidence type="ECO:0000313" key="3">
    <source>
        <dbReference type="Proteomes" id="UP000077069"/>
    </source>
</evidence>
<dbReference type="InParanoid" id="A0A177BXC9"/>
<feature type="region of interest" description="Disordered" evidence="1">
    <location>
        <begin position="132"/>
        <end position="167"/>
    </location>
</feature>
<feature type="compositionally biased region" description="Low complexity" evidence="1">
    <location>
        <begin position="152"/>
        <end position="167"/>
    </location>
</feature>
<name>A0A177BXC9_9PLEO</name>
<accession>A0A177BXC9</accession>
<dbReference type="Proteomes" id="UP000077069">
    <property type="component" value="Unassembled WGS sequence"/>
</dbReference>
<proteinExistence type="predicted"/>
<sequence>MHINGCRDRFRGGSSVMLIRSFVHRSSNEMTYSPTGRSICQRTSRRLWSREDGDPRAQPSGLAYRVVFKPTRIVSNIPTRCIARDVWISHLYLSLLVVHFHHATQRRVMKQLCRQDPHRKIARPVSVIPTKHQAATQDAIYRPASKRSTKQPSLLTPTSWPTPRTLR</sequence>
<protein>
    <submittedName>
        <fullName evidence="2">Uncharacterized protein</fullName>
    </submittedName>
</protein>
<dbReference type="AlphaFoldDB" id="A0A177BXC9"/>
<dbReference type="RefSeq" id="XP_018029345.1">
    <property type="nucleotide sequence ID" value="XM_018186106.1"/>
</dbReference>
<evidence type="ECO:0000256" key="1">
    <source>
        <dbReference type="SAM" id="MobiDB-lite"/>
    </source>
</evidence>
<organism evidence="2 3">
    <name type="scientific">Paraphaeosphaeria sporulosa</name>
    <dbReference type="NCBI Taxonomy" id="1460663"/>
    <lineage>
        <taxon>Eukaryota</taxon>
        <taxon>Fungi</taxon>
        <taxon>Dikarya</taxon>
        <taxon>Ascomycota</taxon>
        <taxon>Pezizomycotina</taxon>
        <taxon>Dothideomycetes</taxon>
        <taxon>Pleosporomycetidae</taxon>
        <taxon>Pleosporales</taxon>
        <taxon>Massarineae</taxon>
        <taxon>Didymosphaeriaceae</taxon>
        <taxon>Paraphaeosphaeria</taxon>
    </lineage>
</organism>
<keyword evidence="3" id="KW-1185">Reference proteome</keyword>